<evidence type="ECO:0000256" key="6">
    <source>
        <dbReference type="SAM" id="Phobius"/>
    </source>
</evidence>
<proteinExistence type="predicted"/>
<dbReference type="GO" id="GO:0005886">
    <property type="term" value="C:plasma membrane"/>
    <property type="evidence" value="ECO:0007669"/>
    <property type="project" value="TreeGrafter"/>
</dbReference>
<dbReference type="SUPFAM" id="SSF81296">
    <property type="entry name" value="E set domains"/>
    <property type="match status" value="1"/>
</dbReference>
<dbReference type="Proteomes" id="UP000578819">
    <property type="component" value="Unassembled WGS sequence"/>
</dbReference>
<comment type="caution">
    <text evidence="9">The sequence shown here is derived from an EMBL/GenBank/DDBJ whole genome shotgun (WGS) entry which is preliminary data.</text>
</comment>
<dbReference type="InterPro" id="IPR007348">
    <property type="entry name" value="CopC_dom"/>
</dbReference>
<evidence type="ECO:0000256" key="1">
    <source>
        <dbReference type="ARBA" id="ARBA00004196"/>
    </source>
</evidence>
<dbReference type="GO" id="GO:0046688">
    <property type="term" value="P:response to copper ion"/>
    <property type="evidence" value="ECO:0007669"/>
    <property type="project" value="InterPro"/>
</dbReference>
<dbReference type="EMBL" id="JACHJW010000001">
    <property type="protein sequence ID" value="MBB4960906.1"/>
    <property type="molecule type" value="Genomic_DNA"/>
</dbReference>
<keyword evidence="6" id="KW-0812">Transmembrane</keyword>
<dbReference type="InterPro" id="IPR032694">
    <property type="entry name" value="CopC/D"/>
</dbReference>
<keyword evidence="6" id="KW-1133">Transmembrane helix</keyword>
<evidence type="ECO:0000256" key="7">
    <source>
        <dbReference type="SAM" id="SignalP"/>
    </source>
</evidence>
<feature type="domain" description="CopC" evidence="8">
    <location>
        <begin position="32"/>
        <end position="123"/>
    </location>
</feature>
<dbReference type="InterPro" id="IPR014756">
    <property type="entry name" value="Ig_E-set"/>
</dbReference>
<gene>
    <name evidence="9" type="ORF">FHR38_004639</name>
</gene>
<sequence>MGNRGTRTAGSLLGAIVGLLCVLLPAGPAAAHNSLTGSDPKDGAQLRTAPDRVELTFLSRLDPATTKVTVTGPESVSAQGGEPVFAGSKVAVPFRPGPAGTYLIRYEVASGDGHPVKGTVTFNLTVGATPILSPSPAPTTTPTATPTSSASPAFVPASPGTEPEEPSYWWVGIVGAAVLVGVVAILALRRRRRG</sequence>
<dbReference type="GO" id="GO:0005507">
    <property type="term" value="F:copper ion binding"/>
    <property type="evidence" value="ECO:0007669"/>
    <property type="project" value="InterPro"/>
</dbReference>
<organism evidence="9 10">
    <name type="scientific">Micromonospora polyrhachis</name>
    <dbReference type="NCBI Taxonomy" id="1282883"/>
    <lineage>
        <taxon>Bacteria</taxon>
        <taxon>Bacillati</taxon>
        <taxon>Actinomycetota</taxon>
        <taxon>Actinomycetes</taxon>
        <taxon>Micromonosporales</taxon>
        <taxon>Micromonosporaceae</taxon>
        <taxon>Micromonospora</taxon>
    </lineage>
</organism>
<comment type="subcellular location">
    <subcellularLocation>
        <location evidence="1">Cell envelope</location>
    </subcellularLocation>
</comment>
<protein>
    <recommendedName>
        <fullName evidence="8">CopC domain-containing protein</fullName>
    </recommendedName>
</protein>
<dbReference type="InterPro" id="IPR014755">
    <property type="entry name" value="Cu-Rt/internalin_Ig-like"/>
</dbReference>
<evidence type="ECO:0000259" key="8">
    <source>
        <dbReference type="Pfam" id="PF04234"/>
    </source>
</evidence>
<evidence type="ECO:0000256" key="3">
    <source>
        <dbReference type="ARBA" id="ARBA00022729"/>
    </source>
</evidence>
<reference evidence="9 10" key="1">
    <citation type="submission" date="2020-08" db="EMBL/GenBank/DDBJ databases">
        <title>Sequencing the genomes of 1000 actinobacteria strains.</title>
        <authorList>
            <person name="Klenk H.-P."/>
        </authorList>
    </citation>
    <scope>NUCLEOTIDE SEQUENCE [LARGE SCALE GENOMIC DNA]</scope>
    <source>
        <strain evidence="9 10">DSM 45886</strain>
    </source>
</reference>
<keyword evidence="6" id="KW-0472">Membrane</keyword>
<keyword evidence="4" id="KW-0186">Copper</keyword>
<name>A0A7W7SU57_9ACTN</name>
<feature type="compositionally biased region" description="Low complexity" evidence="5">
    <location>
        <begin position="140"/>
        <end position="159"/>
    </location>
</feature>
<evidence type="ECO:0000256" key="5">
    <source>
        <dbReference type="SAM" id="MobiDB-lite"/>
    </source>
</evidence>
<dbReference type="Pfam" id="PF04234">
    <property type="entry name" value="CopC"/>
    <property type="match status" value="1"/>
</dbReference>
<keyword evidence="10" id="KW-1185">Reference proteome</keyword>
<feature type="region of interest" description="Disordered" evidence="5">
    <location>
        <begin position="133"/>
        <end position="161"/>
    </location>
</feature>
<feature type="chain" id="PRO_5030709773" description="CopC domain-containing protein" evidence="7">
    <location>
        <begin position="32"/>
        <end position="194"/>
    </location>
</feature>
<dbReference type="GO" id="GO:0006825">
    <property type="term" value="P:copper ion transport"/>
    <property type="evidence" value="ECO:0007669"/>
    <property type="project" value="InterPro"/>
</dbReference>
<keyword evidence="3 7" id="KW-0732">Signal</keyword>
<keyword evidence="2" id="KW-0479">Metal-binding</keyword>
<evidence type="ECO:0000313" key="10">
    <source>
        <dbReference type="Proteomes" id="UP000578819"/>
    </source>
</evidence>
<accession>A0A7W7SU57</accession>
<dbReference type="GO" id="GO:0030313">
    <property type="term" value="C:cell envelope"/>
    <property type="evidence" value="ECO:0007669"/>
    <property type="project" value="UniProtKB-SubCell"/>
</dbReference>
<evidence type="ECO:0000256" key="2">
    <source>
        <dbReference type="ARBA" id="ARBA00022723"/>
    </source>
</evidence>
<dbReference type="RefSeq" id="WP_184536606.1">
    <property type="nucleotide sequence ID" value="NZ_JACHJW010000001.1"/>
</dbReference>
<dbReference type="Gene3D" id="2.60.40.1220">
    <property type="match status" value="1"/>
</dbReference>
<evidence type="ECO:0000313" key="9">
    <source>
        <dbReference type="EMBL" id="MBB4960906.1"/>
    </source>
</evidence>
<dbReference type="PANTHER" id="PTHR34820:SF4">
    <property type="entry name" value="INNER MEMBRANE PROTEIN YEBZ"/>
    <property type="match status" value="1"/>
</dbReference>
<dbReference type="PANTHER" id="PTHR34820">
    <property type="entry name" value="INNER MEMBRANE PROTEIN YEBZ"/>
    <property type="match status" value="1"/>
</dbReference>
<evidence type="ECO:0000256" key="4">
    <source>
        <dbReference type="ARBA" id="ARBA00023008"/>
    </source>
</evidence>
<dbReference type="GO" id="GO:0042597">
    <property type="term" value="C:periplasmic space"/>
    <property type="evidence" value="ECO:0007669"/>
    <property type="project" value="InterPro"/>
</dbReference>
<dbReference type="AlphaFoldDB" id="A0A7W7SU57"/>
<feature type="transmembrane region" description="Helical" evidence="6">
    <location>
        <begin position="168"/>
        <end position="188"/>
    </location>
</feature>
<feature type="signal peptide" evidence="7">
    <location>
        <begin position="1"/>
        <end position="31"/>
    </location>
</feature>